<feature type="chain" id="PRO_5044571674" description="Spaetzle domain-containing protein" evidence="1">
    <location>
        <begin position="20"/>
        <end position="167"/>
    </location>
</feature>
<reference evidence="4" key="1">
    <citation type="submission" date="2017-08" db="EMBL/GenBank/DDBJ databases">
        <authorList>
            <person name="Fierst J.L."/>
        </authorList>
    </citation>
    <scope>NUCLEOTIDE SEQUENCE [LARGE SCALE GENOMIC DNA]</scope>
    <source>
        <strain evidence="4">PX439</strain>
    </source>
</reference>
<reference evidence="2 5" key="3">
    <citation type="submission" date="2019-12" db="EMBL/GenBank/DDBJ databases">
        <title>Chromosome-level assembly of the Caenorhabditis remanei genome.</title>
        <authorList>
            <person name="Teterina A.A."/>
            <person name="Willis J.H."/>
            <person name="Phillips P.C."/>
        </authorList>
    </citation>
    <scope>NUCLEOTIDE SEQUENCE [LARGE SCALE GENOMIC DNA]</scope>
    <source>
        <strain evidence="2 5">PX506</strain>
        <tissue evidence="2">Whole organism</tissue>
    </source>
</reference>
<keyword evidence="1" id="KW-0732">Signal</keyword>
<dbReference type="EMBL" id="NMWX01000163">
    <property type="protein sequence ID" value="OZF84068.1"/>
    <property type="molecule type" value="Genomic_DNA"/>
</dbReference>
<dbReference type="AlphaFoldDB" id="A0A260ZEG1"/>
<dbReference type="Proteomes" id="UP000216624">
    <property type="component" value="Unassembled WGS sequence"/>
</dbReference>
<dbReference type="EMBL" id="WUAV01000006">
    <property type="protein sequence ID" value="KAF1746820.1"/>
    <property type="molecule type" value="Genomic_DNA"/>
</dbReference>
<feature type="signal peptide" evidence="1">
    <location>
        <begin position="1"/>
        <end position="19"/>
    </location>
</feature>
<dbReference type="SUPFAM" id="SSF57501">
    <property type="entry name" value="Cystine-knot cytokines"/>
    <property type="match status" value="1"/>
</dbReference>
<dbReference type="Gene3D" id="2.10.90.10">
    <property type="entry name" value="Cystine-knot cytokines"/>
    <property type="match status" value="1"/>
</dbReference>
<dbReference type="InterPro" id="IPR029034">
    <property type="entry name" value="Cystine-knot_cytokine"/>
</dbReference>
<accession>A0A260ZEG1</accession>
<gene>
    <name evidence="3" type="ORF">FL82_15424</name>
    <name evidence="2" type="ORF">GCK72_023278</name>
</gene>
<evidence type="ECO:0000256" key="1">
    <source>
        <dbReference type="SAM" id="SignalP"/>
    </source>
</evidence>
<feature type="non-terminal residue" evidence="3">
    <location>
        <position position="1"/>
    </location>
</feature>
<organism evidence="3 4">
    <name type="scientific">Caenorhabditis remanei</name>
    <name type="common">Caenorhabditis vulgaris</name>
    <dbReference type="NCBI Taxonomy" id="31234"/>
    <lineage>
        <taxon>Eukaryota</taxon>
        <taxon>Metazoa</taxon>
        <taxon>Ecdysozoa</taxon>
        <taxon>Nematoda</taxon>
        <taxon>Chromadorea</taxon>
        <taxon>Rhabditida</taxon>
        <taxon>Rhabditina</taxon>
        <taxon>Rhabditomorpha</taxon>
        <taxon>Rhabditoidea</taxon>
        <taxon>Rhabditidae</taxon>
        <taxon>Peloderinae</taxon>
        <taxon>Caenorhabditis</taxon>
    </lineage>
</organism>
<proteinExistence type="predicted"/>
<comment type="caution">
    <text evidence="3">The sequence shown here is derived from an EMBL/GenBank/DDBJ whole genome shotgun (WGS) entry which is preliminary data.</text>
</comment>
<evidence type="ECO:0008006" key="6">
    <source>
        <dbReference type="Google" id="ProtNLM"/>
    </source>
</evidence>
<dbReference type="Proteomes" id="UP000483820">
    <property type="component" value="Chromosome X"/>
</dbReference>
<reference evidence="3" key="2">
    <citation type="submission" date="2017-08" db="EMBL/GenBank/DDBJ databases">
        <authorList>
            <person name="de Groot N.N."/>
        </authorList>
    </citation>
    <scope>NUCLEOTIDE SEQUENCE [LARGE SCALE GENOMIC DNA]</scope>
    <source>
        <strain evidence="3">PX439</strain>
    </source>
</reference>
<evidence type="ECO:0000313" key="3">
    <source>
        <dbReference type="EMBL" id="OZF84068.1"/>
    </source>
</evidence>
<protein>
    <recommendedName>
        <fullName evidence="6">Spaetzle domain-containing protein</fullName>
    </recommendedName>
</protein>
<keyword evidence="4" id="KW-1185">Reference proteome</keyword>
<sequence length="167" mass="19454">MTTIAKFAIFFIVLFFVEAFNIKKPKDEVGSRFPQNKPFFMMKKSMLVGMSETTEQVCETVIMHNLQPVFGHLINGSQVEILQRSDFKFTKTYVECSRDDRPTCHGVKENMYISECVTVFEKARTMVRLVDSFGPFAMGTIKTPILCECRLRRQYREFERSDADEDE</sequence>
<evidence type="ECO:0000313" key="2">
    <source>
        <dbReference type="EMBL" id="KAF1746820.1"/>
    </source>
</evidence>
<evidence type="ECO:0000313" key="5">
    <source>
        <dbReference type="Proteomes" id="UP000483820"/>
    </source>
</evidence>
<evidence type="ECO:0000313" key="4">
    <source>
        <dbReference type="Proteomes" id="UP000216624"/>
    </source>
</evidence>
<name>A0A260ZEG1_CAERE</name>